<evidence type="ECO:0000259" key="1">
    <source>
        <dbReference type="Pfam" id="PF13023"/>
    </source>
</evidence>
<dbReference type="SUPFAM" id="SSF102405">
    <property type="entry name" value="MCP/YpsA-like"/>
    <property type="match status" value="1"/>
</dbReference>
<protein>
    <submittedName>
        <fullName evidence="2">HD domain-containing protein</fullName>
    </submittedName>
</protein>
<organism evidence="2 3">
    <name type="scientific">Streptomyces radiopugnans</name>
    <dbReference type="NCBI Taxonomy" id="403935"/>
    <lineage>
        <taxon>Bacteria</taxon>
        <taxon>Bacillati</taxon>
        <taxon>Actinomycetota</taxon>
        <taxon>Actinomycetes</taxon>
        <taxon>Kitasatosporales</taxon>
        <taxon>Streptomycetaceae</taxon>
        <taxon>Streptomyces</taxon>
    </lineage>
</organism>
<dbReference type="STRING" id="403935.SAMN05216481_11883"/>
<name>A0A1H9JMS8_9ACTN</name>
<feature type="domain" description="HD" evidence="1">
    <location>
        <begin position="18"/>
        <end position="55"/>
    </location>
</feature>
<dbReference type="EMBL" id="FOET01000018">
    <property type="protein sequence ID" value="SEQ87875.1"/>
    <property type="molecule type" value="Genomic_DNA"/>
</dbReference>
<keyword evidence="3" id="KW-1185">Reference proteome</keyword>
<sequence length="191" mass="20624">MTDEQGAKGTVSYLMEMGALKRGKRSGWWIVGVKDPETIAEHSFRTAVIGAVLAMLEAEVRQYPPGELVGVSCLADGPDAWFAQDVLDHGGRVEAVLPAEQYRDDLPEWHHPTYDGLLGSAAEVHRTGLVESGSHAHQAGSEILVGLVDRLLAVWDGKPARGYGGTADVVAYARRTGVPVRVLWPKDASRD</sequence>
<dbReference type="Gene3D" id="3.40.50.450">
    <property type="match status" value="1"/>
</dbReference>
<accession>A0A1H9JMS8</accession>
<reference evidence="2 3" key="1">
    <citation type="submission" date="2016-10" db="EMBL/GenBank/DDBJ databases">
        <authorList>
            <person name="de Groot N.N."/>
        </authorList>
    </citation>
    <scope>NUCLEOTIDE SEQUENCE [LARGE SCALE GENOMIC DNA]</scope>
    <source>
        <strain evidence="2 3">CGMCC 4.3519</strain>
    </source>
</reference>
<dbReference type="RefSeq" id="WP_177214115.1">
    <property type="nucleotide sequence ID" value="NZ_FOET01000018.1"/>
</dbReference>
<proteinExistence type="predicted"/>
<dbReference type="AlphaFoldDB" id="A0A1H9JMS8"/>
<evidence type="ECO:0000313" key="3">
    <source>
        <dbReference type="Proteomes" id="UP000199055"/>
    </source>
</evidence>
<gene>
    <name evidence="2" type="ORF">SAMN05216481_11883</name>
</gene>
<evidence type="ECO:0000313" key="2">
    <source>
        <dbReference type="EMBL" id="SEQ87875.1"/>
    </source>
</evidence>
<dbReference type="SUPFAM" id="SSF109604">
    <property type="entry name" value="HD-domain/PDEase-like"/>
    <property type="match status" value="1"/>
</dbReference>
<dbReference type="InterPro" id="IPR006674">
    <property type="entry name" value="HD_domain"/>
</dbReference>
<dbReference type="Proteomes" id="UP000199055">
    <property type="component" value="Unassembled WGS sequence"/>
</dbReference>
<dbReference type="Pfam" id="PF13023">
    <property type="entry name" value="HD_3"/>
    <property type="match status" value="1"/>
</dbReference>